<gene>
    <name evidence="13" type="ORF">G4L39_11420</name>
</gene>
<protein>
    <recommendedName>
        <fullName evidence="2 10">FAD:protein FMN transferase</fullName>
        <ecNumber evidence="1 10">2.7.1.180</ecNumber>
    </recommendedName>
    <alternativeName>
        <fullName evidence="8 10">Flavin transferase</fullName>
    </alternativeName>
</protein>
<evidence type="ECO:0000256" key="9">
    <source>
        <dbReference type="ARBA" id="ARBA00048540"/>
    </source>
</evidence>
<comment type="caution">
    <text evidence="13">The sequence shown here is derived from an EMBL/GenBank/DDBJ whole genome shotgun (WGS) entry which is preliminary data.</text>
</comment>
<dbReference type="Pfam" id="PF02424">
    <property type="entry name" value="ApbE"/>
    <property type="match status" value="1"/>
</dbReference>
<keyword evidence="14" id="KW-1185">Reference proteome</keyword>
<sequence length="332" mass="36778">MCMGWLAGCATDSNAVPVGSRYEFARPQMGMEFRLVIYAPTRRDAEDAAAAVFERVEQLNNVLSDYEEESELSRLNRTAGTGRWVPVSRELWEVLEHGQKMAALSGGAFDVTVGPVVQLWRRARRQRELPDPDRLQRALAAVNWRLLELDPEGRRVRLRRSGMRLDLGGVAKGYVMDEALAVLRRRGLTRAMVQAGGDLAVGDPPPGRSAWRVRLMGWETLPEAEPSHVLLKRCALATSGDLFQFVEINGVRYSHIVDPRTGVGLTNHALVFVIASRGMTADALSTAVSVLGPEAGLRLVDSTAGAAARVVMNVSGETRTWETRRWSRYREL</sequence>
<feature type="binding site" evidence="11">
    <location>
        <position position="286"/>
    </location>
    <ligand>
        <name>Mg(2+)</name>
        <dbReference type="ChEBI" id="CHEBI:18420"/>
    </ligand>
</feature>
<dbReference type="EC" id="2.7.1.180" evidence="1 10"/>
<comment type="cofactor">
    <cofactor evidence="11">
        <name>Mg(2+)</name>
        <dbReference type="ChEBI" id="CHEBI:18420"/>
    </cofactor>
    <cofactor evidence="11">
        <name>Mn(2+)</name>
        <dbReference type="ChEBI" id="CHEBI:29035"/>
    </cofactor>
    <text evidence="11">Magnesium. Can also use manganese.</text>
</comment>
<reference evidence="13 14" key="1">
    <citation type="submission" date="2020-02" db="EMBL/GenBank/DDBJ databases">
        <title>Draft genome sequence of Limisphaera ngatamarikiensis NGM72.4T, a thermophilic Verrucomicrobia grouped in subdivision 3.</title>
        <authorList>
            <person name="Carere C.R."/>
            <person name="Steen J."/>
            <person name="Hugenholtz P."/>
            <person name="Stott M.B."/>
        </authorList>
    </citation>
    <scope>NUCLEOTIDE SEQUENCE [LARGE SCALE GENOMIC DNA]</scope>
    <source>
        <strain evidence="13 14">NGM72.4</strain>
    </source>
</reference>
<keyword evidence="6 10" id="KW-0274">FAD</keyword>
<feature type="coiled-coil region" evidence="12">
    <location>
        <begin position="49"/>
        <end position="76"/>
    </location>
</feature>
<feature type="binding site" evidence="11">
    <location>
        <position position="169"/>
    </location>
    <ligand>
        <name>Mg(2+)</name>
        <dbReference type="ChEBI" id="CHEBI:18420"/>
    </ligand>
</feature>
<accession>A0A6M1RTL5</accession>
<evidence type="ECO:0000256" key="3">
    <source>
        <dbReference type="ARBA" id="ARBA00022630"/>
    </source>
</evidence>
<dbReference type="PANTHER" id="PTHR30040">
    <property type="entry name" value="THIAMINE BIOSYNTHESIS LIPOPROTEIN APBE"/>
    <property type="match status" value="1"/>
</dbReference>
<organism evidence="13 14">
    <name type="scientific">Limisphaera ngatamarikiensis</name>
    <dbReference type="NCBI Taxonomy" id="1324935"/>
    <lineage>
        <taxon>Bacteria</taxon>
        <taxon>Pseudomonadati</taxon>
        <taxon>Verrucomicrobiota</taxon>
        <taxon>Verrucomicrobiia</taxon>
        <taxon>Limisphaerales</taxon>
        <taxon>Limisphaeraceae</taxon>
        <taxon>Limisphaera</taxon>
    </lineage>
</organism>
<evidence type="ECO:0000256" key="11">
    <source>
        <dbReference type="PIRSR" id="PIRSR006268-2"/>
    </source>
</evidence>
<evidence type="ECO:0000256" key="12">
    <source>
        <dbReference type="SAM" id="Coils"/>
    </source>
</evidence>
<evidence type="ECO:0000256" key="10">
    <source>
        <dbReference type="PIRNR" id="PIRNR006268"/>
    </source>
</evidence>
<dbReference type="SUPFAM" id="SSF143631">
    <property type="entry name" value="ApbE-like"/>
    <property type="match status" value="1"/>
</dbReference>
<keyword evidence="4 10" id="KW-0808">Transferase</keyword>
<evidence type="ECO:0000256" key="6">
    <source>
        <dbReference type="ARBA" id="ARBA00022827"/>
    </source>
</evidence>
<evidence type="ECO:0000313" key="13">
    <source>
        <dbReference type="EMBL" id="NGO39995.1"/>
    </source>
</evidence>
<dbReference type="PIRSF" id="PIRSF006268">
    <property type="entry name" value="ApbE"/>
    <property type="match status" value="1"/>
</dbReference>
<evidence type="ECO:0000256" key="2">
    <source>
        <dbReference type="ARBA" id="ARBA00016337"/>
    </source>
</evidence>
<dbReference type="AlphaFoldDB" id="A0A6M1RTL5"/>
<dbReference type="Proteomes" id="UP000477311">
    <property type="component" value="Unassembled WGS sequence"/>
</dbReference>
<dbReference type="EMBL" id="JAAKYA010000077">
    <property type="protein sequence ID" value="NGO39995.1"/>
    <property type="molecule type" value="Genomic_DNA"/>
</dbReference>
<dbReference type="GO" id="GO:0046872">
    <property type="term" value="F:metal ion binding"/>
    <property type="evidence" value="ECO:0007669"/>
    <property type="project" value="UniProtKB-UniRule"/>
</dbReference>
<proteinExistence type="inferred from homology"/>
<dbReference type="Gene3D" id="3.10.520.10">
    <property type="entry name" value="ApbE-like domains"/>
    <property type="match status" value="1"/>
</dbReference>
<keyword evidence="3 10" id="KW-0285">Flavoprotein</keyword>
<keyword evidence="5 10" id="KW-0479">Metal-binding</keyword>
<dbReference type="InterPro" id="IPR003374">
    <property type="entry name" value="ApbE-like_sf"/>
</dbReference>
<dbReference type="GO" id="GO:0016740">
    <property type="term" value="F:transferase activity"/>
    <property type="evidence" value="ECO:0007669"/>
    <property type="project" value="UniProtKB-UniRule"/>
</dbReference>
<evidence type="ECO:0000256" key="5">
    <source>
        <dbReference type="ARBA" id="ARBA00022723"/>
    </source>
</evidence>
<evidence type="ECO:0000256" key="8">
    <source>
        <dbReference type="ARBA" id="ARBA00031306"/>
    </source>
</evidence>
<comment type="catalytic activity">
    <reaction evidence="9 10">
        <text>L-threonyl-[protein] + FAD = FMN-L-threonyl-[protein] + AMP + H(+)</text>
        <dbReference type="Rhea" id="RHEA:36847"/>
        <dbReference type="Rhea" id="RHEA-COMP:11060"/>
        <dbReference type="Rhea" id="RHEA-COMP:11061"/>
        <dbReference type="ChEBI" id="CHEBI:15378"/>
        <dbReference type="ChEBI" id="CHEBI:30013"/>
        <dbReference type="ChEBI" id="CHEBI:57692"/>
        <dbReference type="ChEBI" id="CHEBI:74257"/>
        <dbReference type="ChEBI" id="CHEBI:456215"/>
        <dbReference type="EC" id="2.7.1.180"/>
    </reaction>
</comment>
<evidence type="ECO:0000313" key="14">
    <source>
        <dbReference type="Proteomes" id="UP000477311"/>
    </source>
</evidence>
<evidence type="ECO:0000256" key="4">
    <source>
        <dbReference type="ARBA" id="ARBA00022679"/>
    </source>
</evidence>
<keyword evidence="12" id="KW-0175">Coiled coil</keyword>
<feature type="binding site" evidence="11">
    <location>
        <position position="282"/>
    </location>
    <ligand>
        <name>Mg(2+)</name>
        <dbReference type="ChEBI" id="CHEBI:18420"/>
    </ligand>
</feature>
<comment type="similarity">
    <text evidence="10">Belongs to the ApbE family.</text>
</comment>
<dbReference type="InterPro" id="IPR024932">
    <property type="entry name" value="ApbE"/>
</dbReference>
<keyword evidence="7 10" id="KW-0460">Magnesium</keyword>
<evidence type="ECO:0000256" key="7">
    <source>
        <dbReference type="ARBA" id="ARBA00022842"/>
    </source>
</evidence>
<evidence type="ECO:0000256" key="1">
    <source>
        <dbReference type="ARBA" id="ARBA00011955"/>
    </source>
</evidence>
<dbReference type="PANTHER" id="PTHR30040:SF2">
    <property type="entry name" value="FAD:PROTEIN FMN TRANSFERASE"/>
    <property type="match status" value="1"/>
</dbReference>
<name>A0A6M1RTL5_9BACT</name>